<protein>
    <submittedName>
        <fullName evidence="2">Uncharacterized protein</fullName>
    </submittedName>
</protein>
<keyword evidence="3" id="KW-1185">Reference proteome</keyword>
<comment type="caution">
    <text evidence="2">The sequence shown here is derived from an EMBL/GenBank/DDBJ whole genome shotgun (WGS) entry which is preliminary data.</text>
</comment>
<organism evidence="2 3">
    <name type="scientific">Mycolicibacterium komossense</name>
    <dbReference type="NCBI Taxonomy" id="1779"/>
    <lineage>
        <taxon>Bacteria</taxon>
        <taxon>Bacillati</taxon>
        <taxon>Actinomycetota</taxon>
        <taxon>Actinomycetes</taxon>
        <taxon>Mycobacteriales</taxon>
        <taxon>Mycobacteriaceae</taxon>
        <taxon>Mycolicibacterium</taxon>
    </lineage>
</organism>
<dbReference type="RefSeq" id="WP_264066266.1">
    <property type="nucleotide sequence ID" value="NZ_JACKTY010000014.1"/>
</dbReference>
<dbReference type="EMBL" id="JACKTY010000014">
    <property type="protein sequence ID" value="MCV7225495.1"/>
    <property type="molecule type" value="Genomic_DNA"/>
</dbReference>
<keyword evidence="1" id="KW-0472">Membrane</keyword>
<keyword evidence="1" id="KW-0812">Transmembrane</keyword>
<gene>
    <name evidence="2" type="ORF">H7J73_05535</name>
</gene>
<keyword evidence="1" id="KW-1133">Transmembrane helix</keyword>
<dbReference type="Proteomes" id="UP001526201">
    <property type="component" value="Unassembled WGS sequence"/>
</dbReference>
<proteinExistence type="predicted"/>
<accession>A0ABT3C7T7</accession>
<feature type="transmembrane region" description="Helical" evidence="1">
    <location>
        <begin position="36"/>
        <end position="57"/>
    </location>
</feature>
<evidence type="ECO:0000313" key="2">
    <source>
        <dbReference type="EMBL" id="MCV7225495.1"/>
    </source>
</evidence>
<name>A0ABT3C7T7_9MYCO</name>
<reference evidence="2 3" key="1">
    <citation type="journal article" date="2022" name="BMC Genomics">
        <title>Comparative genome analysis of mycobacteria focusing on tRNA and non-coding RNA.</title>
        <authorList>
            <person name="Behra P.R.K."/>
            <person name="Pettersson B.M.F."/>
            <person name="Ramesh M."/>
            <person name="Das S."/>
            <person name="Dasgupta S."/>
            <person name="Kirsebom L.A."/>
        </authorList>
    </citation>
    <scope>NUCLEOTIDE SEQUENCE [LARGE SCALE GENOMIC DNA]</scope>
    <source>
        <strain evidence="2 3">DSM 44078</strain>
    </source>
</reference>
<evidence type="ECO:0000313" key="3">
    <source>
        <dbReference type="Proteomes" id="UP001526201"/>
    </source>
</evidence>
<sequence>MSAPTKSRQEFFPGYAVPAGTYSAEVPRKPSHLRLAFTWGLAIAVVAAALVGLSGIVTKPSARFMCPPDCGSPPTGTPVTTNPRFTAADGTFSVSYPAAGTAYTITQKPNGVTAEFTAGDGGMLQLFSTPAAGRTPKDIAFSLVKQTFPDTKTAYQIPNAMVGYVHGYGEAADYWPQGANSSYARMRILVMVAVKNDLALVAAAVGPYHEFGPDFGPGPPSGANLQIAQDMGKYVNSFSWQGDPPR</sequence>
<evidence type="ECO:0000256" key="1">
    <source>
        <dbReference type="SAM" id="Phobius"/>
    </source>
</evidence>